<feature type="compositionally biased region" description="Polar residues" evidence="1">
    <location>
        <begin position="127"/>
        <end position="142"/>
    </location>
</feature>
<dbReference type="EMBL" id="OB667295">
    <property type="protein sequence ID" value="CAD7233926.1"/>
    <property type="molecule type" value="Genomic_DNA"/>
</dbReference>
<protein>
    <submittedName>
        <fullName evidence="2">Uncharacterized protein</fullName>
    </submittedName>
</protein>
<dbReference type="AlphaFoldDB" id="A0A7R8ZR19"/>
<gene>
    <name evidence="2" type="ORF">CTOB1V02_LOCUS11744</name>
</gene>
<feature type="compositionally biased region" description="Polar residues" evidence="1">
    <location>
        <begin position="89"/>
        <end position="118"/>
    </location>
</feature>
<sequence>MSSYPLDHCDQEQNEFFPSLNLASVMEFPQTVFLSPSSLYRHLMFPATVAPTSVTWTLPPTTTFTHEVSSRQSLLFALTEQDEVQCASNMQDSTGNPQDSTDNPQDSTGNPQNTSSDTGPGLPNIGLVSQDTSRGSQQSSCELQDPHFAVQDTSGMEMHASMFGYVSRRSVSGVRGIVKSESELGIKQEVVGNCLSPQEAFPVVHQDICVEAGSSLEHEQQQQNRFEMKPEHPRSYFQLSSSSVEGRRQVPPKAVVVNYEDDLLETTLNQTVKIDVDDVEAEFLDFDFAAALRELDAFHPQSKKLSSVQDVEAPSFPSQGSASTTLGSSDDGRLTVTPRP</sequence>
<evidence type="ECO:0000256" key="1">
    <source>
        <dbReference type="SAM" id="MobiDB-lite"/>
    </source>
</evidence>
<accession>A0A7R8ZR19</accession>
<organism evidence="2">
    <name type="scientific">Cyprideis torosa</name>
    <dbReference type="NCBI Taxonomy" id="163714"/>
    <lineage>
        <taxon>Eukaryota</taxon>
        <taxon>Metazoa</taxon>
        <taxon>Ecdysozoa</taxon>
        <taxon>Arthropoda</taxon>
        <taxon>Crustacea</taxon>
        <taxon>Oligostraca</taxon>
        <taxon>Ostracoda</taxon>
        <taxon>Podocopa</taxon>
        <taxon>Podocopida</taxon>
        <taxon>Cytherocopina</taxon>
        <taxon>Cytheroidea</taxon>
        <taxon>Cytherideidae</taxon>
        <taxon>Cyprideis</taxon>
    </lineage>
</organism>
<proteinExistence type="predicted"/>
<evidence type="ECO:0000313" key="2">
    <source>
        <dbReference type="EMBL" id="CAD7233926.1"/>
    </source>
</evidence>
<feature type="compositionally biased region" description="Polar residues" evidence="1">
    <location>
        <begin position="316"/>
        <end position="328"/>
    </location>
</feature>
<name>A0A7R8ZR19_9CRUS</name>
<feature type="region of interest" description="Disordered" evidence="1">
    <location>
        <begin position="89"/>
        <end position="142"/>
    </location>
</feature>
<reference evidence="2" key="1">
    <citation type="submission" date="2020-11" db="EMBL/GenBank/DDBJ databases">
        <authorList>
            <person name="Tran Van P."/>
        </authorList>
    </citation>
    <scope>NUCLEOTIDE SEQUENCE</scope>
</reference>
<feature type="region of interest" description="Disordered" evidence="1">
    <location>
        <begin position="303"/>
        <end position="340"/>
    </location>
</feature>